<reference evidence="9 10" key="1">
    <citation type="submission" date="2021-06" db="EMBL/GenBank/DDBJ databases">
        <authorList>
            <person name="Palmer J.M."/>
        </authorList>
    </citation>
    <scope>NUCLEOTIDE SEQUENCE [LARGE SCALE GENOMIC DNA]</scope>
    <source>
        <strain evidence="9 10">GA_2019</strain>
        <tissue evidence="9">Muscle</tissue>
    </source>
</reference>
<evidence type="ECO:0000313" key="9">
    <source>
        <dbReference type="EMBL" id="MEQ2161765.1"/>
    </source>
</evidence>
<dbReference type="PANTHER" id="PTHR21646:SF45">
    <property type="entry name" value="UBIQUITIN CARBOXYL-TERMINAL HYDROLASE 4"/>
    <property type="match status" value="1"/>
</dbReference>
<evidence type="ECO:0000256" key="6">
    <source>
        <dbReference type="ARBA" id="ARBA00022801"/>
    </source>
</evidence>
<dbReference type="PROSITE" id="PS50235">
    <property type="entry name" value="USP_3"/>
    <property type="match status" value="1"/>
</dbReference>
<organism evidence="9 10">
    <name type="scientific">Goodea atripinnis</name>
    <dbReference type="NCBI Taxonomy" id="208336"/>
    <lineage>
        <taxon>Eukaryota</taxon>
        <taxon>Metazoa</taxon>
        <taxon>Chordata</taxon>
        <taxon>Craniata</taxon>
        <taxon>Vertebrata</taxon>
        <taxon>Euteleostomi</taxon>
        <taxon>Actinopterygii</taxon>
        <taxon>Neopterygii</taxon>
        <taxon>Teleostei</taxon>
        <taxon>Neoteleostei</taxon>
        <taxon>Acanthomorphata</taxon>
        <taxon>Ovalentaria</taxon>
        <taxon>Atherinomorphae</taxon>
        <taxon>Cyprinodontiformes</taxon>
        <taxon>Goodeidae</taxon>
        <taxon>Goodea</taxon>
    </lineage>
</organism>
<gene>
    <name evidence="9" type="ORF">GOODEAATRI_012857</name>
</gene>
<evidence type="ECO:0000256" key="4">
    <source>
        <dbReference type="ARBA" id="ARBA00012759"/>
    </source>
</evidence>
<dbReference type="Pfam" id="PF00443">
    <property type="entry name" value="UCH"/>
    <property type="match status" value="1"/>
</dbReference>
<dbReference type="Proteomes" id="UP001476798">
    <property type="component" value="Unassembled WGS sequence"/>
</dbReference>
<dbReference type="InterPro" id="IPR038765">
    <property type="entry name" value="Papain-like_cys_pep_sf"/>
</dbReference>
<dbReference type="EC" id="3.4.19.12" evidence="4"/>
<feature type="non-terminal residue" evidence="9">
    <location>
        <position position="1"/>
    </location>
</feature>
<evidence type="ECO:0000256" key="5">
    <source>
        <dbReference type="ARBA" id="ARBA00022490"/>
    </source>
</evidence>
<dbReference type="InterPro" id="IPR028889">
    <property type="entry name" value="USP"/>
</dbReference>
<dbReference type="SUPFAM" id="SSF54001">
    <property type="entry name" value="Cysteine proteinases"/>
    <property type="match status" value="1"/>
</dbReference>
<keyword evidence="10" id="KW-1185">Reference proteome</keyword>
<evidence type="ECO:0000256" key="3">
    <source>
        <dbReference type="ARBA" id="ARBA00004496"/>
    </source>
</evidence>
<dbReference type="Gene3D" id="3.90.70.10">
    <property type="entry name" value="Cysteine proteinases"/>
    <property type="match status" value="1"/>
</dbReference>
<proteinExistence type="predicted"/>
<evidence type="ECO:0000259" key="8">
    <source>
        <dbReference type="PROSITE" id="PS50235"/>
    </source>
</evidence>
<protein>
    <recommendedName>
        <fullName evidence="4">ubiquitinyl hydrolase 1</fullName>
        <ecNumber evidence="4">3.4.19.12</ecNumber>
    </recommendedName>
</protein>
<dbReference type="InterPro" id="IPR001394">
    <property type="entry name" value="Peptidase_C19_UCH"/>
</dbReference>
<name>A0ABV0MRL2_9TELE</name>
<evidence type="ECO:0000256" key="2">
    <source>
        <dbReference type="ARBA" id="ARBA00004123"/>
    </source>
</evidence>
<comment type="catalytic activity">
    <reaction evidence="1">
        <text>Thiol-dependent hydrolysis of ester, thioester, amide, peptide and isopeptide bonds formed by the C-terminal Gly of ubiquitin (a 76-residue protein attached to proteins as an intracellular targeting signal).</text>
        <dbReference type="EC" id="3.4.19.12"/>
    </reaction>
</comment>
<keyword evidence="6" id="KW-0378">Hydrolase</keyword>
<sequence length="270" mass="31230">VGRFAPQFSGYQQQDSQELLAFLLDGLHEDLNRVKKKPYLALRDAEGRPDDVGSMHLNSFKAIVAKEAWTNHRLRNDSIIVDIFHGLFKSTLVCPECSKVSVTFDPFCYLTLPLPMKKDRTMEVFLVRSDPQSRPTQAYEKHESMLQPQKKKTTVALKECIELFTTMETLGEHDPWYCPTCKKHQQATKKFDLWSLPRILVVHLKRFSYNRCWRDKLDTLVDFPIRDLNMSEFVCDPKAGPYVYDLIAVSNHYGGMGGGHCKSVYSTYYF</sequence>
<accession>A0ABV0MRL2</accession>
<evidence type="ECO:0000256" key="1">
    <source>
        <dbReference type="ARBA" id="ARBA00000707"/>
    </source>
</evidence>
<dbReference type="CDD" id="cd02674">
    <property type="entry name" value="Peptidase_C19R"/>
    <property type="match status" value="1"/>
</dbReference>
<dbReference type="PANTHER" id="PTHR21646">
    <property type="entry name" value="UBIQUITIN CARBOXYL-TERMINAL HYDROLASE"/>
    <property type="match status" value="1"/>
</dbReference>
<evidence type="ECO:0000256" key="7">
    <source>
        <dbReference type="ARBA" id="ARBA00023242"/>
    </source>
</evidence>
<keyword evidence="5" id="KW-0963">Cytoplasm</keyword>
<keyword evidence="7" id="KW-0539">Nucleus</keyword>
<comment type="subcellular location">
    <subcellularLocation>
        <location evidence="3">Cytoplasm</location>
    </subcellularLocation>
    <subcellularLocation>
        <location evidence="2">Nucleus</location>
    </subcellularLocation>
</comment>
<feature type="domain" description="USP" evidence="8">
    <location>
        <begin position="1"/>
        <end position="270"/>
    </location>
</feature>
<dbReference type="EMBL" id="JAHRIO010010836">
    <property type="protein sequence ID" value="MEQ2161765.1"/>
    <property type="molecule type" value="Genomic_DNA"/>
</dbReference>
<comment type="caution">
    <text evidence="9">The sequence shown here is derived from an EMBL/GenBank/DDBJ whole genome shotgun (WGS) entry which is preliminary data.</text>
</comment>
<dbReference type="InterPro" id="IPR050185">
    <property type="entry name" value="Ub_carboxyl-term_hydrolase"/>
</dbReference>
<evidence type="ECO:0000313" key="10">
    <source>
        <dbReference type="Proteomes" id="UP001476798"/>
    </source>
</evidence>